<proteinExistence type="predicted"/>
<dbReference type="AlphaFoldDB" id="A0A2I2GLU0"/>
<dbReference type="EMBL" id="MSFO01000001">
    <property type="protein sequence ID" value="PLB53847.1"/>
    <property type="molecule type" value="Genomic_DNA"/>
</dbReference>
<reference evidence="2 3" key="1">
    <citation type="submission" date="2016-12" db="EMBL/GenBank/DDBJ databases">
        <title>The genomes of Aspergillus section Nigri reveals drivers in fungal speciation.</title>
        <authorList>
            <consortium name="DOE Joint Genome Institute"/>
            <person name="Vesth T.C."/>
            <person name="Nybo J."/>
            <person name="Theobald S."/>
            <person name="Brandl J."/>
            <person name="Frisvad J.C."/>
            <person name="Nielsen K.F."/>
            <person name="Lyhne E.K."/>
            <person name="Kogle M.E."/>
            <person name="Kuo A."/>
            <person name="Riley R."/>
            <person name="Clum A."/>
            <person name="Nolan M."/>
            <person name="Lipzen A."/>
            <person name="Salamov A."/>
            <person name="Henrissat B."/>
            <person name="Wiebenga A."/>
            <person name="De Vries R.P."/>
            <person name="Grigoriev I.V."/>
            <person name="Mortensen U.H."/>
            <person name="Andersen M.R."/>
            <person name="Baker S.E."/>
        </authorList>
    </citation>
    <scope>NUCLEOTIDE SEQUENCE [LARGE SCALE GENOMIC DNA]</scope>
    <source>
        <strain evidence="2 3">IBT 23096</strain>
    </source>
</reference>
<keyword evidence="1" id="KW-0472">Membrane</keyword>
<dbReference type="Proteomes" id="UP000234275">
    <property type="component" value="Unassembled WGS sequence"/>
</dbReference>
<name>A0A2I2GLU0_9EURO</name>
<keyword evidence="3" id="KW-1185">Reference proteome</keyword>
<feature type="transmembrane region" description="Helical" evidence="1">
    <location>
        <begin position="57"/>
        <end position="77"/>
    </location>
</feature>
<gene>
    <name evidence="2" type="ORF">P170DRAFT_343437</name>
</gene>
<comment type="caution">
    <text evidence="2">The sequence shown here is derived from an EMBL/GenBank/DDBJ whole genome shotgun (WGS) entry which is preliminary data.</text>
</comment>
<dbReference type="RefSeq" id="XP_024709149.1">
    <property type="nucleotide sequence ID" value="XM_024843402.1"/>
</dbReference>
<evidence type="ECO:0000313" key="2">
    <source>
        <dbReference type="EMBL" id="PLB53847.1"/>
    </source>
</evidence>
<feature type="non-terminal residue" evidence="2">
    <location>
        <position position="1"/>
    </location>
</feature>
<keyword evidence="1" id="KW-0812">Transmembrane</keyword>
<protein>
    <submittedName>
        <fullName evidence="2">Uncharacterized protein</fullName>
    </submittedName>
</protein>
<keyword evidence="1" id="KW-1133">Transmembrane helix</keyword>
<dbReference type="STRING" id="1392250.A0A2I2GLU0"/>
<feature type="transmembrane region" description="Helical" evidence="1">
    <location>
        <begin position="33"/>
        <end position="51"/>
    </location>
</feature>
<evidence type="ECO:0000313" key="3">
    <source>
        <dbReference type="Proteomes" id="UP000234275"/>
    </source>
</evidence>
<accession>A0A2I2GLU0</accession>
<organism evidence="2 3">
    <name type="scientific">Aspergillus steynii IBT 23096</name>
    <dbReference type="NCBI Taxonomy" id="1392250"/>
    <lineage>
        <taxon>Eukaryota</taxon>
        <taxon>Fungi</taxon>
        <taxon>Dikarya</taxon>
        <taxon>Ascomycota</taxon>
        <taxon>Pezizomycotina</taxon>
        <taxon>Eurotiomycetes</taxon>
        <taxon>Eurotiomycetidae</taxon>
        <taxon>Eurotiales</taxon>
        <taxon>Aspergillaceae</taxon>
        <taxon>Aspergillus</taxon>
        <taxon>Aspergillus subgen. Circumdati</taxon>
    </lineage>
</organism>
<dbReference type="VEuPathDB" id="FungiDB:P170DRAFT_343437"/>
<evidence type="ECO:0000256" key="1">
    <source>
        <dbReference type="SAM" id="Phobius"/>
    </source>
</evidence>
<dbReference type="GeneID" id="36551102"/>
<feature type="transmembrane region" description="Helical" evidence="1">
    <location>
        <begin position="6"/>
        <end position="21"/>
    </location>
</feature>
<sequence length="108" mass="12233">SLLGSTSIYYIYLQYLVYLRFNSCILSLAKLSLLWTVIFLIYIINIIITNITGLQNLQQYITCAVYLSLINLCLLFLSSGREFGIYLLGISQETYSIVHCITGFIAGI</sequence>